<gene>
    <name evidence="1" type="ORF">NECAME_08772</name>
</gene>
<dbReference type="EMBL" id="KI658873">
    <property type="protein sequence ID" value="ETN81019.1"/>
    <property type="molecule type" value="Genomic_DNA"/>
</dbReference>
<dbReference type="AlphaFoldDB" id="W2THE1"/>
<evidence type="ECO:0000313" key="2">
    <source>
        <dbReference type="Proteomes" id="UP000053676"/>
    </source>
</evidence>
<dbReference type="KEGG" id="nai:NECAME_08772"/>
<accession>W2THE1</accession>
<keyword evidence="2" id="KW-1185">Reference proteome</keyword>
<evidence type="ECO:0000313" key="1">
    <source>
        <dbReference type="EMBL" id="ETN81019.1"/>
    </source>
</evidence>
<dbReference type="Proteomes" id="UP000053676">
    <property type="component" value="Unassembled WGS sequence"/>
</dbReference>
<protein>
    <submittedName>
        <fullName evidence="1">Uncharacterized protein</fullName>
    </submittedName>
</protein>
<organism evidence="1 2">
    <name type="scientific">Necator americanus</name>
    <name type="common">Human hookworm</name>
    <dbReference type="NCBI Taxonomy" id="51031"/>
    <lineage>
        <taxon>Eukaryota</taxon>
        <taxon>Metazoa</taxon>
        <taxon>Ecdysozoa</taxon>
        <taxon>Nematoda</taxon>
        <taxon>Chromadorea</taxon>
        <taxon>Rhabditida</taxon>
        <taxon>Rhabditina</taxon>
        <taxon>Rhabditomorpha</taxon>
        <taxon>Strongyloidea</taxon>
        <taxon>Ancylostomatidae</taxon>
        <taxon>Bunostominae</taxon>
        <taxon>Necator</taxon>
    </lineage>
</organism>
<sequence>MNRGDLIFDLQFDQPAVNVSFVSCVDLVSNIVFAKERFVRMLQNPQAAMQGKKLGSVLGKQIISVQ</sequence>
<dbReference type="PROSITE" id="PS51257">
    <property type="entry name" value="PROKAR_LIPOPROTEIN"/>
    <property type="match status" value="1"/>
</dbReference>
<name>W2THE1_NECAM</name>
<reference evidence="2" key="1">
    <citation type="journal article" date="2014" name="Nat. Genet.">
        <title>Genome of the human hookworm Necator americanus.</title>
        <authorList>
            <person name="Tang Y.T."/>
            <person name="Gao X."/>
            <person name="Rosa B.A."/>
            <person name="Abubucker S."/>
            <person name="Hallsworth-Pepin K."/>
            <person name="Martin J."/>
            <person name="Tyagi R."/>
            <person name="Heizer E."/>
            <person name="Zhang X."/>
            <person name="Bhonagiri-Palsikar V."/>
            <person name="Minx P."/>
            <person name="Warren W.C."/>
            <person name="Wang Q."/>
            <person name="Zhan B."/>
            <person name="Hotez P.J."/>
            <person name="Sternberg P.W."/>
            <person name="Dougall A."/>
            <person name="Gaze S.T."/>
            <person name="Mulvenna J."/>
            <person name="Sotillo J."/>
            <person name="Ranganathan S."/>
            <person name="Rabelo E.M."/>
            <person name="Wilson R.K."/>
            <person name="Felgner P.L."/>
            <person name="Bethony J."/>
            <person name="Hawdon J.M."/>
            <person name="Gasser R.B."/>
            <person name="Loukas A."/>
            <person name="Mitreva M."/>
        </authorList>
    </citation>
    <scope>NUCLEOTIDE SEQUENCE [LARGE SCALE GENOMIC DNA]</scope>
</reference>
<proteinExistence type="predicted"/>